<dbReference type="EMBL" id="KZ825476">
    <property type="protein sequence ID" value="PYI34397.1"/>
    <property type="molecule type" value="Genomic_DNA"/>
</dbReference>
<protein>
    <submittedName>
        <fullName evidence="1">Uncharacterized protein</fullName>
    </submittedName>
</protein>
<gene>
    <name evidence="1" type="ORF">BP00DRAFT_64966</name>
</gene>
<organism evidence="1 2">
    <name type="scientific">Aspergillus indologenus CBS 114.80</name>
    <dbReference type="NCBI Taxonomy" id="1450541"/>
    <lineage>
        <taxon>Eukaryota</taxon>
        <taxon>Fungi</taxon>
        <taxon>Dikarya</taxon>
        <taxon>Ascomycota</taxon>
        <taxon>Pezizomycotina</taxon>
        <taxon>Eurotiomycetes</taxon>
        <taxon>Eurotiomycetidae</taxon>
        <taxon>Eurotiales</taxon>
        <taxon>Aspergillaceae</taxon>
        <taxon>Aspergillus</taxon>
        <taxon>Aspergillus subgen. Circumdati</taxon>
    </lineage>
</organism>
<keyword evidence="2" id="KW-1185">Reference proteome</keyword>
<name>A0A2V5J8E0_9EURO</name>
<dbReference type="AlphaFoldDB" id="A0A2V5J8E0"/>
<reference evidence="1 2" key="1">
    <citation type="submission" date="2018-02" db="EMBL/GenBank/DDBJ databases">
        <title>The genomes of Aspergillus section Nigri reveals drivers in fungal speciation.</title>
        <authorList>
            <consortium name="DOE Joint Genome Institute"/>
            <person name="Vesth T.C."/>
            <person name="Nybo J."/>
            <person name="Theobald S."/>
            <person name="Brandl J."/>
            <person name="Frisvad J.C."/>
            <person name="Nielsen K.F."/>
            <person name="Lyhne E.K."/>
            <person name="Kogle M.E."/>
            <person name="Kuo A."/>
            <person name="Riley R."/>
            <person name="Clum A."/>
            <person name="Nolan M."/>
            <person name="Lipzen A."/>
            <person name="Salamov A."/>
            <person name="Henrissat B."/>
            <person name="Wiebenga A."/>
            <person name="De vries R.P."/>
            <person name="Grigoriev I.V."/>
            <person name="Mortensen U.H."/>
            <person name="Andersen M.R."/>
            <person name="Baker S.E."/>
        </authorList>
    </citation>
    <scope>NUCLEOTIDE SEQUENCE [LARGE SCALE GENOMIC DNA]</scope>
    <source>
        <strain evidence="1 2">CBS 114.80</strain>
    </source>
</reference>
<evidence type="ECO:0000313" key="2">
    <source>
        <dbReference type="Proteomes" id="UP000248817"/>
    </source>
</evidence>
<sequence>MRYSLPNANLGGGGLVITRGAAPQYPLFLNNEIWHFTLRSQISTHPWMLGEGFRGTVPDSGLVSDWMLPCSACTPRCLSPARSLEVTIVLRLLHLHSTANRRVFSKLSLEDDQSARPTYIALQRLIHPSEVHYSTPFCDSSALGAPDQPPCLLARSWLVPCSSKHLGIALSTKLKCSSSIEIHVSSWTYA</sequence>
<dbReference type="Proteomes" id="UP000248817">
    <property type="component" value="Unassembled WGS sequence"/>
</dbReference>
<proteinExistence type="predicted"/>
<accession>A0A2V5J8E0</accession>
<evidence type="ECO:0000313" key="1">
    <source>
        <dbReference type="EMBL" id="PYI34397.1"/>
    </source>
</evidence>